<keyword evidence="12" id="KW-1185">Reference proteome</keyword>
<protein>
    <recommendedName>
        <fullName evidence="7 9">Uroporphyrinogen-III synthase</fullName>
        <ecNumber evidence="3 9">4.2.1.75</ecNumber>
    </recommendedName>
</protein>
<dbReference type="Gene3D" id="3.40.50.10090">
    <property type="match status" value="2"/>
</dbReference>
<comment type="pathway">
    <text evidence="1 9">Porphyrin-containing compound metabolism; protoporphyrin-IX biosynthesis; coproporphyrinogen-III from 5-aminolevulinate: step 3/4.</text>
</comment>
<sequence length="236" mass="24700">MRVLVTRPEPGSSETAARLAARGFEAVVLPLTETVPLAEAADAGPVDAVAVTSANAVRHAPRPLLDMLARAPVFAVGTRTGIAAREAGLNVVDEAAGDAEGLARAIAAAFPAPRAITVLCGRVRRDVLEGRLRDGGYRVRLIETYNTLPLDPDDAAIAAAFGEAGVSAVLVHSANGALQIGKLMSRPVLGTRLDHATFYCLSQRIADALPTIASERKKIAAQPAEEPLLALLDRHR</sequence>
<evidence type="ECO:0000256" key="1">
    <source>
        <dbReference type="ARBA" id="ARBA00004772"/>
    </source>
</evidence>
<evidence type="ECO:0000256" key="7">
    <source>
        <dbReference type="ARBA" id="ARBA00040167"/>
    </source>
</evidence>
<evidence type="ECO:0000313" key="12">
    <source>
        <dbReference type="Proteomes" id="UP000006786"/>
    </source>
</evidence>
<organism evidence="11 12">
    <name type="scientific">Nitratireductor pacificus pht-3B</name>
    <dbReference type="NCBI Taxonomy" id="391937"/>
    <lineage>
        <taxon>Bacteria</taxon>
        <taxon>Pseudomonadati</taxon>
        <taxon>Pseudomonadota</taxon>
        <taxon>Alphaproteobacteria</taxon>
        <taxon>Hyphomicrobiales</taxon>
        <taxon>Phyllobacteriaceae</taxon>
        <taxon>Nitratireductor</taxon>
    </lineage>
</organism>
<comment type="caution">
    <text evidence="11">The sequence shown here is derived from an EMBL/GenBank/DDBJ whole genome shotgun (WGS) entry which is preliminary data.</text>
</comment>
<dbReference type="AlphaFoldDB" id="K2MNS3"/>
<evidence type="ECO:0000256" key="9">
    <source>
        <dbReference type="RuleBase" id="RU366031"/>
    </source>
</evidence>
<proteinExistence type="inferred from homology"/>
<comment type="function">
    <text evidence="6 9">Catalyzes cyclization of the linear tetrapyrrole, hydroxymethylbilane, to the macrocyclic uroporphyrinogen III.</text>
</comment>
<dbReference type="EC" id="4.2.1.75" evidence="3 9"/>
<dbReference type="SUPFAM" id="SSF69618">
    <property type="entry name" value="HemD-like"/>
    <property type="match status" value="1"/>
</dbReference>
<dbReference type="Pfam" id="PF02602">
    <property type="entry name" value="HEM4"/>
    <property type="match status" value="1"/>
</dbReference>
<keyword evidence="5 9" id="KW-0627">Porphyrin biosynthesis</keyword>
<dbReference type="EMBL" id="AMRM01000010">
    <property type="protein sequence ID" value="EKF18927.1"/>
    <property type="molecule type" value="Genomic_DNA"/>
</dbReference>
<name>K2MNS3_9HYPH</name>
<evidence type="ECO:0000313" key="11">
    <source>
        <dbReference type="EMBL" id="EKF18927.1"/>
    </source>
</evidence>
<keyword evidence="4 9" id="KW-0456">Lyase</keyword>
<evidence type="ECO:0000256" key="8">
    <source>
        <dbReference type="ARBA" id="ARBA00048617"/>
    </source>
</evidence>
<comment type="similarity">
    <text evidence="2 9">Belongs to the uroporphyrinogen-III synthase family.</text>
</comment>
<dbReference type="InterPro" id="IPR039793">
    <property type="entry name" value="UROS/Hem4"/>
</dbReference>
<dbReference type="GO" id="GO:0004852">
    <property type="term" value="F:uroporphyrinogen-III synthase activity"/>
    <property type="evidence" value="ECO:0007669"/>
    <property type="project" value="UniProtKB-UniRule"/>
</dbReference>
<evidence type="ECO:0000256" key="6">
    <source>
        <dbReference type="ARBA" id="ARBA00037589"/>
    </source>
</evidence>
<dbReference type="UniPathway" id="UPA00251">
    <property type="reaction ID" value="UER00320"/>
</dbReference>
<feature type="domain" description="Tetrapyrrole biosynthesis uroporphyrinogen III synthase" evidence="10">
    <location>
        <begin position="14"/>
        <end position="229"/>
    </location>
</feature>
<dbReference type="GO" id="GO:0006782">
    <property type="term" value="P:protoporphyrinogen IX biosynthetic process"/>
    <property type="evidence" value="ECO:0007669"/>
    <property type="project" value="UniProtKB-UniRule"/>
</dbReference>
<evidence type="ECO:0000259" key="10">
    <source>
        <dbReference type="Pfam" id="PF02602"/>
    </source>
</evidence>
<dbReference type="PANTHER" id="PTHR38042">
    <property type="entry name" value="UROPORPHYRINOGEN-III SYNTHASE, CHLOROPLASTIC"/>
    <property type="match status" value="1"/>
</dbReference>
<reference evidence="11 12" key="1">
    <citation type="journal article" date="2012" name="J. Bacteriol.">
        <title>Genome Sequence of Nitratireductor pacificus Type Strain pht-3B.</title>
        <authorList>
            <person name="Lai Q."/>
            <person name="Li G."/>
            <person name="Shao Z."/>
        </authorList>
    </citation>
    <scope>NUCLEOTIDE SEQUENCE [LARGE SCALE GENOMIC DNA]</scope>
    <source>
        <strain evidence="12">pht-3B</strain>
    </source>
</reference>
<evidence type="ECO:0000256" key="2">
    <source>
        <dbReference type="ARBA" id="ARBA00008133"/>
    </source>
</evidence>
<dbReference type="InterPro" id="IPR003754">
    <property type="entry name" value="4pyrrol_synth_uPrphyn_synth"/>
</dbReference>
<gene>
    <name evidence="11" type="ORF">NA2_10643</name>
</gene>
<dbReference type="GO" id="GO:0006780">
    <property type="term" value="P:uroporphyrinogen III biosynthetic process"/>
    <property type="evidence" value="ECO:0007669"/>
    <property type="project" value="UniProtKB-UniRule"/>
</dbReference>
<evidence type="ECO:0000256" key="5">
    <source>
        <dbReference type="ARBA" id="ARBA00023244"/>
    </source>
</evidence>
<accession>K2MNS3</accession>
<evidence type="ECO:0000256" key="3">
    <source>
        <dbReference type="ARBA" id="ARBA00013109"/>
    </source>
</evidence>
<comment type="catalytic activity">
    <reaction evidence="8 9">
        <text>hydroxymethylbilane = uroporphyrinogen III + H2O</text>
        <dbReference type="Rhea" id="RHEA:18965"/>
        <dbReference type="ChEBI" id="CHEBI:15377"/>
        <dbReference type="ChEBI" id="CHEBI:57308"/>
        <dbReference type="ChEBI" id="CHEBI:57845"/>
        <dbReference type="EC" id="4.2.1.75"/>
    </reaction>
</comment>
<evidence type="ECO:0000256" key="4">
    <source>
        <dbReference type="ARBA" id="ARBA00023239"/>
    </source>
</evidence>
<dbReference type="OrthoDB" id="7163809at2"/>
<dbReference type="RefSeq" id="WP_008596800.1">
    <property type="nucleotide sequence ID" value="NZ_AMRM01000010.1"/>
</dbReference>
<dbReference type="CDD" id="cd06578">
    <property type="entry name" value="HemD"/>
    <property type="match status" value="1"/>
</dbReference>
<dbReference type="eggNOG" id="COG1587">
    <property type="taxonomic scope" value="Bacteria"/>
</dbReference>
<dbReference type="PANTHER" id="PTHR38042:SF1">
    <property type="entry name" value="UROPORPHYRINOGEN-III SYNTHASE, CHLOROPLASTIC"/>
    <property type="match status" value="1"/>
</dbReference>
<dbReference type="STRING" id="391937.NA2_10643"/>
<dbReference type="Proteomes" id="UP000006786">
    <property type="component" value="Unassembled WGS sequence"/>
</dbReference>
<dbReference type="InterPro" id="IPR036108">
    <property type="entry name" value="4pyrrol_syn_uPrphyn_synt_sf"/>
</dbReference>